<comment type="caution">
    <text evidence="1">The sequence shown here is derived from an EMBL/GenBank/DDBJ whole genome shotgun (WGS) entry which is preliminary data.</text>
</comment>
<dbReference type="InterPro" id="IPR012292">
    <property type="entry name" value="Globin/Proto"/>
</dbReference>
<organism evidence="1 2">
    <name type="scientific">Dyella solisilvae</name>
    <dbReference type="NCBI Taxonomy" id="1920168"/>
    <lineage>
        <taxon>Bacteria</taxon>
        <taxon>Pseudomonadati</taxon>
        <taxon>Pseudomonadota</taxon>
        <taxon>Gammaproteobacteria</taxon>
        <taxon>Lysobacterales</taxon>
        <taxon>Rhodanobacteraceae</taxon>
        <taxon>Dyella</taxon>
    </lineage>
</organism>
<dbReference type="Gene3D" id="1.10.490.10">
    <property type="entry name" value="Globins"/>
    <property type="match status" value="1"/>
</dbReference>
<dbReference type="CDD" id="cd08916">
    <property type="entry name" value="TrHb3_P"/>
    <property type="match status" value="1"/>
</dbReference>
<protein>
    <submittedName>
        <fullName evidence="1">Group III truncated hemoglobin</fullName>
    </submittedName>
</protein>
<dbReference type="RefSeq" id="WP_114826215.1">
    <property type="nucleotide sequence ID" value="NZ_QQSY01000005.1"/>
</dbReference>
<sequence length="139" mass="15735">MALFHQATEVGIATLVDRFYDKVRADDELGPVFNQAIHDWPAHKVILRDFWSSVVLRSGRYQGNPMGTHRALPPFPQALFHRWLALWRETAREVFEPGPADLFIATAERVAQGLSMGLDMGRLSLEHPSRALGPLHIVR</sequence>
<dbReference type="Proteomes" id="UP000254711">
    <property type="component" value="Unassembled WGS sequence"/>
</dbReference>
<keyword evidence="2" id="KW-1185">Reference proteome</keyword>
<dbReference type="OrthoDB" id="25954at2"/>
<dbReference type="InterPro" id="IPR009050">
    <property type="entry name" value="Globin-like_sf"/>
</dbReference>
<name>A0A370K402_9GAMM</name>
<dbReference type="SUPFAM" id="SSF46458">
    <property type="entry name" value="Globin-like"/>
    <property type="match status" value="1"/>
</dbReference>
<dbReference type="GO" id="GO:0020037">
    <property type="term" value="F:heme binding"/>
    <property type="evidence" value="ECO:0007669"/>
    <property type="project" value="InterPro"/>
</dbReference>
<accession>A0A370K402</accession>
<gene>
    <name evidence="1" type="ORF">DVT68_16565</name>
</gene>
<dbReference type="AlphaFoldDB" id="A0A370K402"/>
<proteinExistence type="predicted"/>
<dbReference type="EMBL" id="QQSY01000005">
    <property type="protein sequence ID" value="RDI97369.1"/>
    <property type="molecule type" value="Genomic_DNA"/>
</dbReference>
<evidence type="ECO:0000313" key="1">
    <source>
        <dbReference type="EMBL" id="RDI97369.1"/>
    </source>
</evidence>
<dbReference type="GO" id="GO:0019825">
    <property type="term" value="F:oxygen binding"/>
    <property type="evidence" value="ECO:0007669"/>
    <property type="project" value="InterPro"/>
</dbReference>
<reference evidence="1 2" key="1">
    <citation type="submission" date="2018-07" db="EMBL/GenBank/DDBJ databases">
        <title>Dyella solisilvae sp. nov., isolated from the pine and broad-leaved mixed forest soil.</title>
        <authorList>
            <person name="Gao Z."/>
            <person name="Qiu L."/>
        </authorList>
    </citation>
    <scope>NUCLEOTIDE SEQUENCE [LARGE SCALE GENOMIC DNA]</scope>
    <source>
        <strain evidence="1 2">DHG54</strain>
    </source>
</reference>
<evidence type="ECO:0000313" key="2">
    <source>
        <dbReference type="Proteomes" id="UP000254711"/>
    </source>
</evidence>